<dbReference type="InterPro" id="IPR002654">
    <property type="entry name" value="Glyco_trans_25"/>
</dbReference>
<feature type="domain" description="Glycosyl transferase family 25" evidence="1">
    <location>
        <begin position="13"/>
        <end position="220"/>
    </location>
</feature>
<keyword evidence="3" id="KW-1185">Reference proteome</keyword>
<evidence type="ECO:0000259" key="1">
    <source>
        <dbReference type="Pfam" id="PF01755"/>
    </source>
</evidence>
<name>A0ABU2ZWP3_9ALTE</name>
<reference evidence="2 3" key="1">
    <citation type="submission" date="2023-09" db="EMBL/GenBank/DDBJ databases">
        <authorList>
            <person name="Rey-Velasco X."/>
        </authorList>
    </citation>
    <scope>NUCLEOTIDE SEQUENCE [LARGE SCALE GENOMIC DNA]</scope>
    <source>
        <strain evidence="2 3">P117</strain>
    </source>
</reference>
<organism evidence="2 3">
    <name type="scientific">Glaciecola petra</name>
    <dbReference type="NCBI Taxonomy" id="3075602"/>
    <lineage>
        <taxon>Bacteria</taxon>
        <taxon>Pseudomonadati</taxon>
        <taxon>Pseudomonadota</taxon>
        <taxon>Gammaproteobacteria</taxon>
        <taxon>Alteromonadales</taxon>
        <taxon>Alteromonadaceae</taxon>
        <taxon>Glaciecola</taxon>
    </lineage>
</organism>
<evidence type="ECO:0000313" key="2">
    <source>
        <dbReference type="EMBL" id="MDT0596438.1"/>
    </source>
</evidence>
<sequence length="258" mass="29914">MSAVFADLNQYFDKIYVITLEGYEARQASIKAHFEGLNYEFWPGTDKRDFSDEVLKDTTLYNDQIHRTTKRTSRSMTLGEYCCSVSHRRIFEDMLEQGHERVLIFEDDAIPVLSALPDFNTTMASLAEGWDLILFDYYDHYLEGVGSSVKKALYKLYHHLHIANWQHVPKHLIDNITMREHNEHFYKVGKCSGAHSYAVSAKAAKHYIDMQTPVILQADRIFYYDNEPEKLKKFASKKSFFDRGDVSLISSIQTRNGG</sequence>
<proteinExistence type="predicted"/>
<dbReference type="CDD" id="cd06532">
    <property type="entry name" value="Glyco_transf_25"/>
    <property type="match status" value="1"/>
</dbReference>
<evidence type="ECO:0000313" key="3">
    <source>
        <dbReference type="Proteomes" id="UP001253545"/>
    </source>
</evidence>
<dbReference type="Pfam" id="PF01755">
    <property type="entry name" value="Glyco_transf_25"/>
    <property type="match status" value="1"/>
</dbReference>
<accession>A0ABU2ZWP3</accession>
<dbReference type="EMBL" id="JAVRHX010000007">
    <property type="protein sequence ID" value="MDT0596438.1"/>
    <property type="molecule type" value="Genomic_DNA"/>
</dbReference>
<dbReference type="RefSeq" id="WP_311369965.1">
    <property type="nucleotide sequence ID" value="NZ_JAVRHX010000007.1"/>
</dbReference>
<protein>
    <submittedName>
        <fullName evidence="2">Glycosyltransferase family 25 protein</fullName>
    </submittedName>
</protein>
<comment type="caution">
    <text evidence="2">The sequence shown here is derived from an EMBL/GenBank/DDBJ whole genome shotgun (WGS) entry which is preliminary data.</text>
</comment>
<gene>
    <name evidence="2" type="ORF">RM552_16400</name>
</gene>
<dbReference type="Proteomes" id="UP001253545">
    <property type="component" value="Unassembled WGS sequence"/>
</dbReference>